<comment type="caution">
    <text evidence="1">The sequence shown here is derived from an EMBL/GenBank/DDBJ whole genome shotgun (WGS) entry which is preliminary data.</text>
</comment>
<sequence length="45" mass="5352">MGIDERSFLLLLVKFRQILSNFAAFGEQARFKFDFVCLCQIYLYP</sequence>
<dbReference type="STRING" id="553219.CAMSH0001_2130"/>
<accession>C6RH34</accession>
<dbReference type="Proteomes" id="UP000003107">
    <property type="component" value="Unassembled WGS sequence"/>
</dbReference>
<organism evidence="1 2">
    <name type="scientific">Campylobacter showae RM3277</name>
    <dbReference type="NCBI Taxonomy" id="553219"/>
    <lineage>
        <taxon>Bacteria</taxon>
        <taxon>Pseudomonadati</taxon>
        <taxon>Campylobacterota</taxon>
        <taxon>Epsilonproteobacteria</taxon>
        <taxon>Campylobacterales</taxon>
        <taxon>Campylobacteraceae</taxon>
        <taxon>Campylobacter</taxon>
    </lineage>
</organism>
<name>C6RH34_9BACT</name>
<proteinExistence type="predicted"/>
<evidence type="ECO:0000313" key="1">
    <source>
        <dbReference type="EMBL" id="EET79293.1"/>
    </source>
</evidence>
<reference evidence="1 2" key="1">
    <citation type="submission" date="2009-07" db="EMBL/GenBank/DDBJ databases">
        <authorList>
            <person name="Madupu R."/>
            <person name="Sebastian Y."/>
            <person name="Durkin A.S."/>
            <person name="Torralba M."/>
            <person name="Methe B."/>
            <person name="Sutton G.G."/>
            <person name="Strausberg R.L."/>
            <person name="Nelson K.E."/>
        </authorList>
    </citation>
    <scope>NUCLEOTIDE SEQUENCE [LARGE SCALE GENOMIC DNA]</scope>
    <source>
        <strain evidence="1 2">RM3277</strain>
    </source>
</reference>
<dbReference type="AlphaFoldDB" id="C6RH34"/>
<gene>
    <name evidence="1" type="ORF">CAMSH0001_2130</name>
</gene>
<protein>
    <submittedName>
        <fullName evidence="1">Uncharacterized protein</fullName>
    </submittedName>
</protein>
<evidence type="ECO:0000313" key="2">
    <source>
        <dbReference type="Proteomes" id="UP000003107"/>
    </source>
</evidence>
<dbReference type="EMBL" id="ACVQ01000023">
    <property type="protein sequence ID" value="EET79293.1"/>
    <property type="molecule type" value="Genomic_DNA"/>
</dbReference>
<keyword evidence="2" id="KW-1185">Reference proteome</keyword>